<dbReference type="EMBL" id="JX904593">
    <property type="protein sequence ID" value="AGA18455.1"/>
    <property type="molecule type" value="Genomic_DNA"/>
</dbReference>
<name>S4TDU5_9VIRU</name>
<evidence type="ECO:0000313" key="1">
    <source>
        <dbReference type="EMBL" id="AGA18455.1"/>
    </source>
</evidence>
<accession>S4TDU5</accession>
<sequence>MPLRGTVNKKEMHRVLNARPTLQNQISALKAQVNRQKPETQYFRVSGSHSNTGGTIEQNNHLITSSLISSTNFRQNVTGDQWTNIALNLNMALLKECRGARVILYVPKKAGTRFTPGSSQLVAQVDPSSFWVIGDTYLNQASEANLSNHSRRFNLKKMKTIYDSNAANIEKGELVLTVIYYPRAAAVNTQYSYGYELVYNNV</sequence>
<organism evidence="1">
    <name type="scientific">uncultured marine virus</name>
    <dbReference type="NCBI Taxonomy" id="186617"/>
    <lineage>
        <taxon>Viruses</taxon>
        <taxon>environmental samples</taxon>
    </lineage>
</organism>
<proteinExistence type="predicted"/>
<protein>
    <submittedName>
        <fullName evidence="1">Uncharacterized protein</fullName>
    </submittedName>
</protein>
<reference evidence="1" key="1">
    <citation type="journal article" date="2013" name="ISME J.">
        <title>Previously unknown and highly divergent ssDNA viruses populate the oceans.</title>
        <authorList>
            <person name="Labonte J.M."/>
            <person name="Suttle C.A."/>
        </authorList>
    </citation>
    <scope>NUCLEOTIDE SEQUENCE</scope>
</reference>